<dbReference type="Proteomes" id="UP001589891">
    <property type="component" value="Unassembled WGS sequence"/>
</dbReference>
<evidence type="ECO:0000313" key="1">
    <source>
        <dbReference type="EMBL" id="MFC0709960.1"/>
    </source>
</evidence>
<sequence length="67" mass="6848">MAAMATASPATRMVVKMPAAIPASSLGTTLTDKASIKPHGRPLPMPISNMGIAIAHKLPSGDRPINS</sequence>
<protein>
    <submittedName>
        <fullName evidence="1">Uncharacterized protein</fullName>
    </submittedName>
</protein>
<reference evidence="1 2" key="1">
    <citation type="submission" date="2024-09" db="EMBL/GenBank/DDBJ databases">
        <authorList>
            <person name="Sun Q."/>
            <person name="Mori K."/>
        </authorList>
    </citation>
    <scope>NUCLEOTIDE SEQUENCE [LARGE SCALE GENOMIC DNA]</scope>
    <source>
        <strain evidence="1 2">NCAIM B.01794</strain>
    </source>
</reference>
<evidence type="ECO:0000313" key="2">
    <source>
        <dbReference type="Proteomes" id="UP001589891"/>
    </source>
</evidence>
<dbReference type="EMBL" id="JBHLSS010000063">
    <property type="protein sequence ID" value="MFC0709960.1"/>
    <property type="molecule type" value="Genomic_DNA"/>
</dbReference>
<organism evidence="1 2">
    <name type="scientific">Azorhizophilus paspali</name>
    <name type="common">Azotobacter paspali</name>
    <dbReference type="NCBI Taxonomy" id="69963"/>
    <lineage>
        <taxon>Bacteria</taxon>
        <taxon>Pseudomonadati</taxon>
        <taxon>Pseudomonadota</taxon>
        <taxon>Gammaproteobacteria</taxon>
        <taxon>Pseudomonadales</taxon>
        <taxon>Pseudomonadaceae</taxon>
        <taxon>Azorhizophilus</taxon>
    </lineage>
</organism>
<accession>A0ABV6SNU5</accession>
<name>A0ABV6SNU5_AZOPA</name>
<gene>
    <name evidence="1" type="ORF">ACFFGX_10405</name>
</gene>
<dbReference type="RefSeq" id="WP_376945473.1">
    <property type="nucleotide sequence ID" value="NZ_CP171449.1"/>
</dbReference>
<comment type="caution">
    <text evidence="1">The sequence shown here is derived from an EMBL/GenBank/DDBJ whole genome shotgun (WGS) entry which is preliminary data.</text>
</comment>
<proteinExistence type="predicted"/>
<keyword evidence="2" id="KW-1185">Reference proteome</keyword>